<dbReference type="EMBL" id="HBKR01031727">
    <property type="protein sequence ID" value="CAE2327906.1"/>
    <property type="molecule type" value="Transcribed_RNA"/>
</dbReference>
<evidence type="ECO:0000256" key="1">
    <source>
        <dbReference type="SAM" id="Phobius"/>
    </source>
</evidence>
<reference evidence="2" key="1">
    <citation type="submission" date="2021-01" db="EMBL/GenBank/DDBJ databases">
        <authorList>
            <person name="Corre E."/>
            <person name="Pelletier E."/>
            <person name="Niang G."/>
            <person name="Scheremetjew M."/>
            <person name="Finn R."/>
            <person name="Kale V."/>
            <person name="Holt S."/>
            <person name="Cochrane G."/>
            <person name="Meng A."/>
            <person name="Brown T."/>
            <person name="Cohen L."/>
        </authorList>
    </citation>
    <scope>NUCLEOTIDE SEQUENCE</scope>
    <source>
        <strain evidence="2">SoJaBio B1-5/56/2</strain>
    </source>
</reference>
<proteinExistence type="predicted"/>
<keyword evidence="1" id="KW-0812">Transmembrane</keyword>
<keyword evidence="1" id="KW-1133">Transmembrane helix</keyword>
<sequence length="200" mass="22801">MAEWNTIVSGFVLALYFLFYTGFDKASKSIKPELMTEVLLGQKGLKHSVQQLNKIFALAGLTLLGLPHFDCSWYAAFMLWIHWGVSIWQFYGKANIPSVEKFLTIPNDIVQQQNKSETIKKLSLIFGALGQLFLLSYLHLFPGFGIERVLMYALSFAVCHFYLMEVDPNFKLHVRPAGYAAFFVPIFTVLMLFIGAMEPR</sequence>
<evidence type="ECO:0000313" key="2">
    <source>
        <dbReference type="EMBL" id="CAE2327906.1"/>
    </source>
</evidence>
<keyword evidence="1" id="KW-0472">Membrane</keyword>
<protein>
    <submittedName>
        <fullName evidence="2">Uncharacterized protein</fullName>
    </submittedName>
</protein>
<feature type="transmembrane region" description="Helical" evidence="1">
    <location>
        <begin position="176"/>
        <end position="197"/>
    </location>
</feature>
<name>A0A7S4UF98_9EUKA</name>
<accession>A0A7S4UF98</accession>
<dbReference type="AlphaFoldDB" id="A0A7S4UF98"/>
<feature type="transmembrane region" description="Helical" evidence="1">
    <location>
        <begin position="6"/>
        <end position="23"/>
    </location>
</feature>
<gene>
    <name evidence="2" type="ORF">NAES01612_LOCUS20887</name>
</gene>
<feature type="transmembrane region" description="Helical" evidence="1">
    <location>
        <begin position="122"/>
        <end position="140"/>
    </location>
</feature>
<organism evidence="2">
    <name type="scientific">Paramoeba aestuarina</name>
    <dbReference type="NCBI Taxonomy" id="180227"/>
    <lineage>
        <taxon>Eukaryota</taxon>
        <taxon>Amoebozoa</taxon>
        <taxon>Discosea</taxon>
        <taxon>Flabellinia</taxon>
        <taxon>Dactylopodida</taxon>
        <taxon>Paramoebidae</taxon>
        <taxon>Paramoeba</taxon>
    </lineage>
</organism>